<keyword evidence="1" id="KW-0732">Signal</keyword>
<protein>
    <submittedName>
        <fullName evidence="2">Uncharacterized protein</fullName>
    </submittedName>
</protein>
<feature type="chain" id="PRO_5041288739" evidence="1">
    <location>
        <begin position="26"/>
        <end position="249"/>
    </location>
</feature>
<comment type="caution">
    <text evidence="2">The sequence shown here is derived from an EMBL/GenBank/DDBJ whole genome shotgun (WGS) entry which is preliminary data.</text>
</comment>
<dbReference type="Proteomes" id="UP001175228">
    <property type="component" value="Unassembled WGS sequence"/>
</dbReference>
<evidence type="ECO:0000313" key="3">
    <source>
        <dbReference type="Proteomes" id="UP001175228"/>
    </source>
</evidence>
<dbReference type="AlphaFoldDB" id="A0AA39UMV4"/>
<name>A0AA39UMV4_9AGAR</name>
<keyword evidence="3" id="KW-1185">Reference proteome</keyword>
<gene>
    <name evidence="2" type="ORF">EDD18DRAFT_1355466</name>
</gene>
<reference evidence="2" key="1">
    <citation type="submission" date="2023-06" db="EMBL/GenBank/DDBJ databases">
        <authorList>
            <consortium name="Lawrence Berkeley National Laboratory"/>
            <person name="Ahrendt S."/>
            <person name="Sahu N."/>
            <person name="Indic B."/>
            <person name="Wong-Bajracharya J."/>
            <person name="Merenyi Z."/>
            <person name="Ke H.-M."/>
            <person name="Monk M."/>
            <person name="Kocsube S."/>
            <person name="Drula E."/>
            <person name="Lipzen A."/>
            <person name="Balint B."/>
            <person name="Henrissat B."/>
            <person name="Andreopoulos B."/>
            <person name="Martin F.M."/>
            <person name="Harder C.B."/>
            <person name="Rigling D."/>
            <person name="Ford K.L."/>
            <person name="Foster G.D."/>
            <person name="Pangilinan J."/>
            <person name="Papanicolaou A."/>
            <person name="Barry K."/>
            <person name="LaButti K."/>
            <person name="Viragh M."/>
            <person name="Koriabine M."/>
            <person name="Yan M."/>
            <person name="Riley R."/>
            <person name="Champramary S."/>
            <person name="Plett K.L."/>
            <person name="Tsai I.J."/>
            <person name="Slot J."/>
            <person name="Sipos G."/>
            <person name="Plett J."/>
            <person name="Nagy L.G."/>
            <person name="Grigoriev I.V."/>
        </authorList>
    </citation>
    <scope>NUCLEOTIDE SEQUENCE</scope>
    <source>
        <strain evidence="2">HWK02</strain>
    </source>
</reference>
<organism evidence="2 3">
    <name type="scientific">Armillaria luteobubalina</name>
    <dbReference type="NCBI Taxonomy" id="153913"/>
    <lineage>
        <taxon>Eukaryota</taxon>
        <taxon>Fungi</taxon>
        <taxon>Dikarya</taxon>
        <taxon>Basidiomycota</taxon>
        <taxon>Agaricomycotina</taxon>
        <taxon>Agaricomycetes</taxon>
        <taxon>Agaricomycetidae</taxon>
        <taxon>Agaricales</taxon>
        <taxon>Marasmiineae</taxon>
        <taxon>Physalacriaceae</taxon>
        <taxon>Armillaria</taxon>
    </lineage>
</organism>
<proteinExistence type="predicted"/>
<feature type="signal peptide" evidence="1">
    <location>
        <begin position="1"/>
        <end position="25"/>
    </location>
</feature>
<evidence type="ECO:0000256" key="1">
    <source>
        <dbReference type="SAM" id="SignalP"/>
    </source>
</evidence>
<accession>A0AA39UMV4</accession>
<evidence type="ECO:0000313" key="2">
    <source>
        <dbReference type="EMBL" id="KAK0494713.1"/>
    </source>
</evidence>
<sequence length="249" mass="26918">MLARLWDITTASVVFCAVFLSPASGANFQNNTFLDMPQLLSASILLRHACSVDVWKQVVESVATHEPITSDNSSFDQIHPLEISFVFATCCVTCARSIPCLEQGAPSMAFFIHAGPIQSHVGKCPSPMTVLHVDGFVALDHLAHVEAYLPVLSSTACATLFLSTLVYPNGLPLGFHSAPQRDILNAEYMGSKLYHDLRAGYMGTSTSITTLNDVDALALCLDACLMRCCLDYDTSSILYTGSNLAQQSM</sequence>
<dbReference type="EMBL" id="JAUEPU010000020">
    <property type="protein sequence ID" value="KAK0494713.1"/>
    <property type="molecule type" value="Genomic_DNA"/>
</dbReference>